<dbReference type="InterPro" id="IPR031616">
    <property type="entry name" value="BsrE-like"/>
</dbReference>
<keyword evidence="1" id="KW-0812">Transmembrane</keyword>
<protein>
    <submittedName>
        <fullName evidence="2">Holin-like toxin</fullName>
    </submittedName>
</protein>
<keyword evidence="1" id="KW-1133">Transmembrane helix</keyword>
<dbReference type="Pfam" id="PF16935">
    <property type="entry name" value="Hol_Tox"/>
    <property type="match status" value="1"/>
</dbReference>
<proteinExistence type="predicted"/>
<feature type="transmembrane region" description="Helical" evidence="1">
    <location>
        <begin position="21"/>
        <end position="46"/>
    </location>
</feature>
<dbReference type="EMBL" id="JANDJP010000004">
    <property type="protein sequence ID" value="MDF9913540.1"/>
    <property type="molecule type" value="Genomic_DNA"/>
</dbReference>
<comment type="caution">
    <text evidence="2">The sequence shown here is derived from an EMBL/GenBank/DDBJ whole genome shotgun (WGS) entry which is preliminary data.</text>
</comment>
<evidence type="ECO:0000313" key="2">
    <source>
        <dbReference type="EMBL" id="MDF9913540.1"/>
    </source>
</evidence>
<accession>A0ABT6D9W5</accession>
<keyword evidence="1" id="KW-0472">Membrane</keyword>
<organism evidence="2 3">
    <name type="scientific">Furfurilactobacillus milii</name>
    <dbReference type="NCBI Taxonomy" id="2888272"/>
    <lineage>
        <taxon>Bacteria</taxon>
        <taxon>Bacillati</taxon>
        <taxon>Bacillota</taxon>
        <taxon>Bacilli</taxon>
        <taxon>Lactobacillales</taxon>
        <taxon>Lactobacillaceae</taxon>
        <taxon>Furfurilactobacillus</taxon>
    </lineage>
</organism>
<gene>
    <name evidence="2" type="ORF">NNA32_04675</name>
</gene>
<reference evidence="2" key="1">
    <citation type="submission" date="2022-06" db="EMBL/GenBank/DDBJ databases">
        <title>Antifungal cultures and metabolites of lactic acid bacteria for use in dairy fermentations.</title>
        <authorList>
            <person name="Zhao Z."/>
            <person name="Gaenzle M."/>
        </authorList>
    </citation>
    <scope>NUCLEOTIDE SEQUENCE</scope>
    <source>
        <strain evidence="2">FUA3126</strain>
    </source>
</reference>
<sequence>MADIAYEILLGRKTVMHQKDTLTLMLAAATFVVLLIGLIIQIIALLM</sequence>
<keyword evidence="3" id="KW-1185">Reference proteome</keyword>
<evidence type="ECO:0000256" key="1">
    <source>
        <dbReference type="SAM" id="Phobius"/>
    </source>
</evidence>
<evidence type="ECO:0000313" key="3">
    <source>
        <dbReference type="Proteomes" id="UP001152867"/>
    </source>
</evidence>
<name>A0ABT6D9W5_9LACO</name>
<dbReference type="RefSeq" id="WP_178943058.1">
    <property type="nucleotide sequence ID" value="NZ_JAIWJF010000002.1"/>
</dbReference>
<dbReference type="Proteomes" id="UP001152867">
    <property type="component" value="Unassembled WGS sequence"/>
</dbReference>